<feature type="compositionally biased region" description="Basic and acidic residues" evidence="1">
    <location>
        <begin position="180"/>
        <end position="210"/>
    </location>
</feature>
<feature type="compositionally biased region" description="Low complexity" evidence="1">
    <location>
        <begin position="164"/>
        <end position="179"/>
    </location>
</feature>
<accession>A0A4R0K2G8</accession>
<dbReference type="Proteomes" id="UP000293342">
    <property type="component" value="Unassembled WGS sequence"/>
</dbReference>
<evidence type="ECO:0000313" key="2">
    <source>
        <dbReference type="EMBL" id="TCC53470.1"/>
    </source>
</evidence>
<name>A0A4R0K2G8_9ACTN</name>
<gene>
    <name evidence="2" type="ORF">E0H75_07200</name>
</gene>
<dbReference type="OrthoDB" id="4553528at2"/>
<feature type="compositionally biased region" description="Polar residues" evidence="1">
    <location>
        <begin position="214"/>
        <end position="233"/>
    </location>
</feature>
<organism evidence="2 3">
    <name type="scientific">Kribbella capetownensis</name>
    <dbReference type="NCBI Taxonomy" id="1572659"/>
    <lineage>
        <taxon>Bacteria</taxon>
        <taxon>Bacillati</taxon>
        <taxon>Actinomycetota</taxon>
        <taxon>Actinomycetes</taxon>
        <taxon>Propionibacteriales</taxon>
        <taxon>Kribbellaceae</taxon>
        <taxon>Kribbella</taxon>
    </lineage>
</organism>
<evidence type="ECO:0000256" key="1">
    <source>
        <dbReference type="SAM" id="MobiDB-lite"/>
    </source>
</evidence>
<dbReference type="AlphaFoldDB" id="A0A4R0K2G8"/>
<dbReference type="EMBL" id="SJKD01000001">
    <property type="protein sequence ID" value="TCC53470.1"/>
    <property type="molecule type" value="Genomic_DNA"/>
</dbReference>
<proteinExistence type="predicted"/>
<keyword evidence="3" id="KW-1185">Reference proteome</keyword>
<evidence type="ECO:0000313" key="3">
    <source>
        <dbReference type="Proteomes" id="UP000293342"/>
    </source>
</evidence>
<dbReference type="NCBIfam" id="NF041638">
    <property type="entry name" value="QRL_CxxC_CxxC"/>
    <property type="match status" value="1"/>
</dbReference>
<sequence>MTAHNSGDHRRDGVEWVQLWDGRRWPGRVRGGLPEFRFGQAPSGLSTRRQLRERGLSRGGQEPFARLTWKWDQRFAWLYVDERARAKRVPSDKQRAAVTKALAARKVCAECGPVDQFVRTTDRLCGDCHAAGVTPTEGGTAGWRTVHAWQDEAADDDTEHNARTDASAAAKRAAAALTRTTDRLDSPRTRTHQTARDEELTRWHADDETARIATAQTNSEDLNDTSWSERGVA</sequence>
<reference evidence="2 3" key="1">
    <citation type="submission" date="2019-02" db="EMBL/GenBank/DDBJ databases">
        <title>Kribbella capetownensis sp. nov. and Kribbella speibonae sp. nov., isolated from soil.</title>
        <authorList>
            <person name="Curtis S.M."/>
            <person name="Norton I."/>
            <person name="Everest G.J."/>
            <person name="Meyers P.R."/>
        </authorList>
    </citation>
    <scope>NUCLEOTIDE SEQUENCE [LARGE SCALE GENOMIC DNA]</scope>
    <source>
        <strain evidence="2 3">YM53</strain>
    </source>
</reference>
<comment type="caution">
    <text evidence="2">The sequence shown here is derived from an EMBL/GenBank/DDBJ whole genome shotgun (WGS) entry which is preliminary data.</text>
</comment>
<feature type="region of interest" description="Disordered" evidence="1">
    <location>
        <begin position="154"/>
        <end position="233"/>
    </location>
</feature>
<dbReference type="RefSeq" id="WP_131512390.1">
    <property type="nucleotide sequence ID" value="NZ_SJKD01000001.1"/>
</dbReference>
<dbReference type="InterPro" id="IPR048142">
    <property type="entry name" value="QRL_CxxC_CxxC"/>
</dbReference>
<protein>
    <submittedName>
        <fullName evidence="2">Uncharacterized protein</fullName>
    </submittedName>
</protein>